<protein>
    <submittedName>
        <fullName evidence="1">Uncharacterized protein</fullName>
    </submittedName>
</protein>
<proteinExistence type="predicted"/>
<evidence type="ECO:0000313" key="1">
    <source>
        <dbReference type="EMBL" id="MUM65295.1"/>
    </source>
</evidence>
<dbReference type="OrthoDB" id="41259at2157"/>
<dbReference type="RefSeq" id="WP_155863776.1">
    <property type="nucleotide sequence ID" value="NZ_JBGTCZ010000041.1"/>
</dbReference>
<name>A0A6A9QG70_ACIIN</name>
<accession>A0A6A9QG70</accession>
<keyword evidence="2" id="KW-1185">Reference proteome</keyword>
<organism evidence="1 2">
    <name type="scientific">Acidianus infernus</name>
    <dbReference type="NCBI Taxonomy" id="12915"/>
    <lineage>
        <taxon>Archaea</taxon>
        <taxon>Thermoproteota</taxon>
        <taxon>Thermoprotei</taxon>
        <taxon>Sulfolobales</taxon>
        <taxon>Sulfolobaceae</taxon>
        <taxon>Acidianus</taxon>
    </lineage>
</organism>
<gene>
    <name evidence="1" type="ORF">D1867_08600</name>
</gene>
<comment type="caution">
    <text evidence="1">The sequence shown here is derived from an EMBL/GenBank/DDBJ whole genome shotgun (WGS) entry which is preliminary data.</text>
</comment>
<sequence length="218" mass="25329">MEEEFTLLLPSFNAYDFFSNPSNIMKFIPLFKSISQISDNEFIVSIGWILNVKINVKRILAKNRISYIISRSEQPRITGKLDHIFEPLQGNTNLTKVKIIFYYKGPLEKLVKIESRRFYNKVKDEIDQHNKEEVSDIEFDNILNQMKTILSGIIKTDDEFDMLINKAVMESINSEIALIIGSDRNSMKFLFDKGNLIKEKGSVENIKSGMKFVMKKKE</sequence>
<dbReference type="Proteomes" id="UP000440125">
    <property type="component" value="Unassembled WGS sequence"/>
</dbReference>
<evidence type="ECO:0000313" key="2">
    <source>
        <dbReference type="Proteomes" id="UP000440125"/>
    </source>
</evidence>
<dbReference type="AlphaFoldDB" id="A0A6A9QG70"/>
<dbReference type="EMBL" id="WFIY01000004">
    <property type="protein sequence ID" value="MUM65295.1"/>
    <property type="molecule type" value="Genomic_DNA"/>
</dbReference>
<reference evidence="1 2" key="1">
    <citation type="submission" date="2019-10" db="EMBL/GenBank/DDBJ databases">
        <title>Genome Sequences from Six Type Strain Members of the Archaeal Family Sulfolobaceae: Acidianus ambivalens, Acidianus infernus, Metallosphaera prunae, Stygiolobus azoricus, Sulfolobus metallicus, and Sulfurisphaera ohwakuensis.</title>
        <authorList>
            <person name="Counts J.A."/>
            <person name="Kelly R.M."/>
        </authorList>
    </citation>
    <scope>NUCLEOTIDE SEQUENCE [LARGE SCALE GENOMIC DNA]</scope>
    <source>
        <strain evidence="1 2">DSM 3191</strain>
    </source>
</reference>
<dbReference type="SUPFAM" id="SSF55961">
    <property type="entry name" value="Bet v1-like"/>
    <property type="match status" value="1"/>
</dbReference>